<dbReference type="Gene3D" id="3.30.70.330">
    <property type="match status" value="6"/>
</dbReference>
<feature type="region of interest" description="Disordered" evidence="7">
    <location>
        <begin position="643"/>
        <end position="692"/>
    </location>
</feature>
<dbReference type="PANTHER" id="PTHR48039">
    <property type="entry name" value="RNA-BINDING MOTIF PROTEIN 14B"/>
    <property type="match status" value="1"/>
</dbReference>
<evidence type="ECO:0000313" key="10">
    <source>
        <dbReference type="Proteomes" id="UP001374579"/>
    </source>
</evidence>
<dbReference type="PANTHER" id="PTHR48039:SF5">
    <property type="entry name" value="RNA-BINDING PROTEIN 28"/>
    <property type="match status" value="1"/>
</dbReference>
<dbReference type="InterPro" id="IPR034423">
    <property type="entry name" value="RBM19_RRM5"/>
</dbReference>
<organism evidence="9 10">
    <name type="scientific">Littorina saxatilis</name>
    <dbReference type="NCBI Taxonomy" id="31220"/>
    <lineage>
        <taxon>Eukaryota</taxon>
        <taxon>Metazoa</taxon>
        <taxon>Spiralia</taxon>
        <taxon>Lophotrochozoa</taxon>
        <taxon>Mollusca</taxon>
        <taxon>Gastropoda</taxon>
        <taxon>Caenogastropoda</taxon>
        <taxon>Littorinimorpha</taxon>
        <taxon>Littorinoidea</taxon>
        <taxon>Littorinidae</taxon>
        <taxon>Littorina</taxon>
    </lineage>
</organism>
<comment type="caution">
    <text evidence="9">The sequence shown here is derived from an EMBL/GenBank/DDBJ whole genome shotgun (WGS) entry which is preliminary data.</text>
</comment>
<proteinExistence type="inferred from homology"/>
<dbReference type="Pfam" id="PF00076">
    <property type="entry name" value="RRM_1"/>
    <property type="match status" value="6"/>
</dbReference>
<evidence type="ECO:0000256" key="1">
    <source>
        <dbReference type="ARBA" id="ARBA00004123"/>
    </source>
</evidence>
<dbReference type="EMBL" id="JBAMIC010004070">
    <property type="protein sequence ID" value="KAK7087498.1"/>
    <property type="molecule type" value="Genomic_DNA"/>
</dbReference>
<evidence type="ECO:0000256" key="2">
    <source>
        <dbReference type="ARBA" id="ARBA00008033"/>
    </source>
</evidence>
<dbReference type="FunFam" id="3.30.70.330:FF:000277">
    <property type="entry name" value="RNA binding motif protein 19"/>
    <property type="match status" value="1"/>
</dbReference>
<feature type="region of interest" description="Disordered" evidence="7">
    <location>
        <begin position="85"/>
        <end position="124"/>
    </location>
</feature>
<dbReference type="PROSITE" id="PS50102">
    <property type="entry name" value="RRM"/>
    <property type="match status" value="5"/>
</dbReference>
<protein>
    <recommendedName>
        <fullName evidence="8">RRM domain-containing protein</fullName>
    </recommendedName>
</protein>
<accession>A0AAN9FVQ3</accession>
<dbReference type="InterPro" id="IPR000504">
    <property type="entry name" value="RRM_dom"/>
</dbReference>
<feature type="region of interest" description="Disordered" evidence="7">
    <location>
        <begin position="217"/>
        <end position="274"/>
    </location>
</feature>
<dbReference type="CDD" id="cd12254">
    <property type="entry name" value="RRM_hnRNPH_ESRPs_RBM12_like"/>
    <property type="match status" value="1"/>
</dbReference>
<feature type="region of interest" description="Disordered" evidence="7">
    <location>
        <begin position="771"/>
        <end position="793"/>
    </location>
</feature>
<feature type="compositionally biased region" description="Basic and acidic residues" evidence="7">
    <location>
        <begin position="261"/>
        <end position="271"/>
    </location>
</feature>
<evidence type="ECO:0000259" key="8">
    <source>
        <dbReference type="PROSITE" id="PS50102"/>
    </source>
</evidence>
<feature type="region of interest" description="Disordered" evidence="7">
    <location>
        <begin position="137"/>
        <end position="200"/>
    </location>
</feature>
<dbReference type="CDD" id="cd12318">
    <property type="entry name" value="RRM5_RBM19_like"/>
    <property type="match status" value="1"/>
</dbReference>
<evidence type="ECO:0000256" key="4">
    <source>
        <dbReference type="ARBA" id="ARBA00022884"/>
    </source>
</evidence>
<feature type="compositionally biased region" description="Basic and acidic residues" evidence="7">
    <location>
        <begin position="91"/>
        <end position="106"/>
    </location>
</feature>
<feature type="compositionally biased region" description="Basic and acidic residues" evidence="7">
    <location>
        <begin position="173"/>
        <end position="200"/>
    </location>
</feature>
<dbReference type="SMART" id="SM00360">
    <property type="entry name" value="RRM"/>
    <property type="match status" value="6"/>
</dbReference>
<comment type="subcellular location">
    <subcellularLocation>
        <location evidence="1">Nucleus</location>
    </subcellularLocation>
</comment>
<reference evidence="9 10" key="1">
    <citation type="submission" date="2024-02" db="EMBL/GenBank/DDBJ databases">
        <title>Chromosome-scale genome assembly of the rough periwinkle Littorina saxatilis.</title>
        <authorList>
            <person name="De Jode A."/>
            <person name="Faria R."/>
            <person name="Formenti G."/>
            <person name="Sims Y."/>
            <person name="Smith T.P."/>
            <person name="Tracey A."/>
            <person name="Wood J.M.D."/>
            <person name="Zagrodzka Z.B."/>
            <person name="Johannesson K."/>
            <person name="Butlin R.K."/>
            <person name="Leder E.H."/>
        </authorList>
    </citation>
    <scope>NUCLEOTIDE SEQUENCE [LARGE SCALE GENOMIC DNA]</scope>
    <source>
        <strain evidence="9">Snail1</strain>
        <tissue evidence="9">Muscle</tissue>
    </source>
</reference>
<evidence type="ECO:0000256" key="6">
    <source>
        <dbReference type="PROSITE-ProRule" id="PRU00176"/>
    </source>
</evidence>
<dbReference type="GO" id="GO:0005730">
    <property type="term" value="C:nucleolus"/>
    <property type="evidence" value="ECO:0007669"/>
    <property type="project" value="TreeGrafter"/>
</dbReference>
<feature type="region of interest" description="Disordered" evidence="7">
    <location>
        <begin position="460"/>
        <end position="480"/>
    </location>
</feature>
<dbReference type="SUPFAM" id="SSF54928">
    <property type="entry name" value="RNA-binding domain, RBD"/>
    <property type="match status" value="4"/>
</dbReference>
<feature type="compositionally biased region" description="Basic and acidic residues" evidence="7">
    <location>
        <begin position="228"/>
        <end position="252"/>
    </location>
</feature>
<feature type="compositionally biased region" description="Acidic residues" evidence="7">
    <location>
        <begin position="157"/>
        <end position="172"/>
    </location>
</feature>
<sequence>MSRLIVKNLPQQTTEKTLRDLFGKKGTVTDCSLKYKDGMFRRFAFIGYSSEEEAQAAQKYYDKTFVNTSRIFVEIAVDLGHAKPKPWSKYSKVEEPPQENAKEKKVERKKKKKEENDAALLGELHKDPEFKEYMAAYTPKNRKTWGNDSAVDNDNTAIDDDSSDDGADEEEQDDKKDAEKKDDEKSDDDNDKKDIEEKTKKISDLDFLKSKMADAALVSSDDDEEDGDKSTDVKASLKKEKKEKKSEKDETLKTSPKKKKEKGEEKEETPRQKFCLKMKGLPTTIRENAVREFFKPLKVKLRLPMNKQKQSIGVAFVECRSEKDLEAALGKNKSFIGKKKVFLKRIFEEIPTAPEVKEKPRPWELKAEKEEEEEESIAESGRLFVRNLAYQCTEDTLEPLFAKFGPVTDFDLPVDPFTKKIKGFAHVTFMMPEHAVKAFAELDGKAFMGRMLHILPGKDREEKYTSAEKSSYKKQKDEKTKALAKSSHNWNTLFLSSNAVATAMATKYQTDKSHILDDSGKGSLGVRMALGETQLVQETRQFLLENGVALDSFSQADGERSKTVILAKDLPAETQADELREVFSKYGTVSKVVLPPHGSSAIIEFQEPSEAKRGFTKLAYRRFKYLPLYLEWAPMAVFNKDSADTKEEDDKDEQMPETEEKEEPTPNEETSKKQEDSGVESESGEESVPGSTVFVKNLNFDTQEDALKELFSRAGDVRRVTVAKKKDMKHPGKFLSMGYGFVEYKKATSAMQSLKTLQKAELDGHTLELKISNRETLQPKSGRKKQSSSQQGSTKILIRNIPFQCNKKEVEELFKVFGELKYVRVPKKSSGPGIQGFGFVDFLTKQDAKRAFDALCHSTHLYGRRLVLEWANTVETVEDLQRKTAQKFHDGGPSRKLRKKAIMDALE</sequence>
<evidence type="ECO:0000256" key="3">
    <source>
        <dbReference type="ARBA" id="ARBA00022737"/>
    </source>
</evidence>
<dbReference type="GO" id="GO:0003729">
    <property type="term" value="F:mRNA binding"/>
    <property type="evidence" value="ECO:0007669"/>
    <property type="project" value="TreeGrafter"/>
</dbReference>
<keyword evidence="3" id="KW-0677">Repeat</keyword>
<dbReference type="AlphaFoldDB" id="A0AAN9FVQ3"/>
<dbReference type="InterPro" id="IPR035979">
    <property type="entry name" value="RBD_domain_sf"/>
</dbReference>
<feature type="domain" description="RRM" evidence="8">
    <location>
        <begin position="691"/>
        <end position="774"/>
    </location>
</feature>
<feature type="domain" description="RRM" evidence="8">
    <location>
        <begin position="2"/>
        <end position="78"/>
    </location>
</feature>
<dbReference type="InterPro" id="IPR051945">
    <property type="entry name" value="RRM_MRD1_RNA_proc_ribogen"/>
</dbReference>
<gene>
    <name evidence="9" type="ORF">V1264_021541</name>
</gene>
<feature type="domain" description="RRM" evidence="8">
    <location>
        <begin position="563"/>
        <end position="635"/>
    </location>
</feature>
<keyword evidence="10" id="KW-1185">Reference proteome</keyword>
<evidence type="ECO:0000256" key="7">
    <source>
        <dbReference type="SAM" id="MobiDB-lite"/>
    </source>
</evidence>
<keyword evidence="4 6" id="KW-0694">RNA-binding</keyword>
<feature type="compositionally biased region" description="Acidic residues" evidence="7">
    <location>
        <begin position="646"/>
        <end position="666"/>
    </location>
</feature>
<dbReference type="CDD" id="cd12571">
    <property type="entry name" value="RRM6_RBM19"/>
    <property type="match status" value="1"/>
</dbReference>
<evidence type="ECO:0000256" key="5">
    <source>
        <dbReference type="ARBA" id="ARBA00023242"/>
    </source>
</evidence>
<feature type="domain" description="RRM" evidence="8">
    <location>
        <begin position="381"/>
        <end position="459"/>
    </location>
</feature>
<dbReference type="InterPro" id="IPR034421">
    <property type="entry name" value="RBM19_RRM6"/>
</dbReference>
<dbReference type="Proteomes" id="UP001374579">
    <property type="component" value="Unassembled WGS sequence"/>
</dbReference>
<dbReference type="InterPro" id="IPR012677">
    <property type="entry name" value="Nucleotide-bd_a/b_plait_sf"/>
</dbReference>
<evidence type="ECO:0000313" key="9">
    <source>
        <dbReference type="EMBL" id="KAK7087498.1"/>
    </source>
</evidence>
<name>A0AAN9FVQ3_9CAEN</name>
<feature type="domain" description="RRM" evidence="8">
    <location>
        <begin position="794"/>
        <end position="873"/>
    </location>
</feature>
<keyword evidence="5" id="KW-0539">Nucleus</keyword>
<comment type="similarity">
    <text evidence="2">Belongs to the RRM MRD1 family.</text>
</comment>